<evidence type="ECO:0000313" key="2">
    <source>
        <dbReference type="EMBL" id="TCV00887.1"/>
    </source>
</evidence>
<organism evidence="2 3">
    <name type="scientific">Roseateles saccharophilus</name>
    <name type="common">Pseudomonas saccharophila</name>
    <dbReference type="NCBI Taxonomy" id="304"/>
    <lineage>
        <taxon>Bacteria</taxon>
        <taxon>Pseudomonadati</taxon>
        <taxon>Pseudomonadota</taxon>
        <taxon>Betaproteobacteria</taxon>
        <taxon>Burkholderiales</taxon>
        <taxon>Sphaerotilaceae</taxon>
        <taxon>Roseateles</taxon>
    </lineage>
</organism>
<evidence type="ECO:0008006" key="4">
    <source>
        <dbReference type="Google" id="ProtNLM"/>
    </source>
</evidence>
<dbReference type="OrthoDB" id="8878740at2"/>
<dbReference type="SUPFAM" id="SSF48695">
    <property type="entry name" value="Multiheme cytochromes"/>
    <property type="match status" value="1"/>
</dbReference>
<proteinExistence type="predicted"/>
<dbReference type="Proteomes" id="UP000295110">
    <property type="component" value="Unassembled WGS sequence"/>
</dbReference>
<keyword evidence="3" id="KW-1185">Reference proteome</keyword>
<keyword evidence="1" id="KW-0732">Signal</keyword>
<dbReference type="RefSeq" id="WP_132570741.1">
    <property type="nucleotide sequence ID" value="NZ_CBCSGL010000043.1"/>
</dbReference>
<comment type="caution">
    <text evidence="2">The sequence shown here is derived from an EMBL/GenBank/DDBJ whole genome shotgun (WGS) entry which is preliminary data.</text>
</comment>
<reference evidence="2 3" key="1">
    <citation type="submission" date="2019-03" db="EMBL/GenBank/DDBJ databases">
        <title>Genomic Encyclopedia of Type Strains, Phase IV (KMG-IV): sequencing the most valuable type-strain genomes for metagenomic binning, comparative biology and taxonomic classification.</title>
        <authorList>
            <person name="Goeker M."/>
        </authorList>
    </citation>
    <scope>NUCLEOTIDE SEQUENCE [LARGE SCALE GENOMIC DNA]</scope>
    <source>
        <strain evidence="2 3">DSM 654</strain>
    </source>
</reference>
<dbReference type="EMBL" id="SMBU01000007">
    <property type="protein sequence ID" value="TCV00887.1"/>
    <property type="molecule type" value="Genomic_DNA"/>
</dbReference>
<dbReference type="InterPro" id="IPR036280">
    <property type="entry name" value="Multihaem_cyt_sf"/>
</dbReference>
<feature type="signal peptide" evidence="1">
    <location>
        <begin position="1"/>
        <end position="16"/>
    </location>
</feature>
<name>A0A4R3V714_ROSSA</name>
<accession>A0A4R3V714</accession>
<protein>
    <recommendedName>
        <fullName evidence="4">Cytochrome c domain-containing protein</fullName>
    </recommendedName>
</protein>
<sequence length="337" mass="36834">MRRALLLLALCGAAHAETLFDYGRQCAEQVSEIPAFNCMAGQEIPITVDGRPVPADTAPQRCDRPSLLPQADAQSQCVPGSRALVLRDDKTAQISAICRKQLARPAGSLLFDEINVISHSLKTGKTCWFTAKAAPPLTAASGIDGRWVPSPSRLTRKAEAASPDGVKALPADKVWQTPHQVAWSQPACVNCHDSGPFMYSPYIAQTTQLPGDPFGFYEPKAIGEDFKKAWARLKAFGITTRGNSCTACHRMGNMNSCQVAMQQSTGNAPQQGGDEWSRRFPQSHWMSPGNLHSKAQWDEQFNESLKRLAACCEDPQGAGCMMVEYGPKSQKRLTRER</sequence>
<evidence type="ECO:0000313" key="3">
    <source>
        <dbReference type="Proteomes" id="UP000295110"/>
    </source>
</evidence>
<dbReference type="AlphaFoldDB" id="A0A4R3V714"/>
<evidence type="ECO:0000256" key="1">
    <source>
        <dbReference type="SAM" id="SignalP"/>
    </source>
</evidence>
<gene>
    <name evidence="2" type="ORF">EV671_100716</name>
</gene>
<feature type="chain" id="PRO_5021023919" description="Cytochrome c domain-containing protein" evidence="1">
    <location>
        <begin position="17"/>
        <end position="337"/>
    </location>
</feature>